<name>A0ABV6DHY5_9BACL</name>
<evidence type="ECO:0000256" key="1">
    <source>
        <dbReference type="SAM" id="Coils"/>
    </source>
</evidence>
<dbReference type="Gene3D" id="1.10.10.10">
    <property type="entry name" value="Winged helix-like DNA-binding domain superfamily/Winged helix DNA-binding domain"/>
    <property type="match status" value="1"/>
</dbReference>
<feature type="coiled-coil region" evidence="1">
    <location>
        <begin position="114"/>
        <end position="141"/>
    </location>
</feature>
<dbReference type="Pfam" id="PF13601">
    <property type="entry name" value="HTH_34"/>
    <property type="match status" value="1"/>
</dbReference>
<dbReference type="InterPro" id="IPR036388">
    <property type="entry name" value="WH-like_DNA-bd_sf"/>
</dbReference>
<comment type="caution">
    <text evidence="4">The sequence shown here is derived from an EMBL/GenBank/DDBJ whole genome shotgun (WGS) entry which is preliminary data.</text>
</comment>
<protein>
    <submittedName>
        <fullName evidence="4">Transcriptional regulator</fullName>
    </submittedName>
</protein>
<feature type="domain" description="Transcription regulator PadR C-terminal" evidence="2">
    <location>
        <begin position="95"/>
        <end position="177"/>
    </location>
</feature>
<accession>A0ABV6DHY5</accession>
<evidence type="ECO:0000313" key="5">
    <source>
        <dbReference type="Proteomes" id="UP001589776"/>
    </source>
</evidence>
<dbReference type="InterPro" id="IPR036390">
    <property type="entry name" value="WH_DNA-bd_sf"/>
</dbReference>
<dbReference type="InterPro" id="IPR018309">
    <property type="entry name" value="Tscrpt_reg_PadR_C"/>
</dbReference>
<proteinExistence type="predicted"/>
<dbReference type="SUPFAM" id="SSF46785">
    <property type="entry name" value="Winged helix' DNA-binding domain"/>
    <property type="match status" value="1"/>
</dbReference>
<dbReference type="PANTHER" id="PTHR43252:SF2">
    <property type="entry name" value="TRANSCRIPTION REGULATOR, PADR-LIKE FAMILY"/>
    <property type="match status" value="1"/>
</dbReference>
<evidence type="ECO:0000259" key="3">
    <source>
        <dbReference type="Pfam" id="PF13601"/>
    </source>
</evidence>
<organism evidence="4 5">
    <name type="scientific">Paenibacillus chartarius</name>
    <dbReference type="NCBI Taxonomy" id="747481"/>
    <lineage>
        <taxon>Bacteria</taxon>
        <taxon>Bacillati</taxon>
        <taxon>Bacillota</taxon>
        <taxon>Bacilli</taxon>
        <taxon>Bacillales</taxon>
        <taxon>Paenibacillaceae</taxon>
        <taxon>Paenibacillus</taxon>
    </lineage>
</organism>
<dbReference type="Proteomes" id="UP001589776">
    <property type="component" value="Unassembled WGS sequence"/>
</dbReference>
<evidence type="ECO:0000313" key="4">
    <source>
        <dbReference type="EMBL" id="MFC0212266.1"/>
    </source>
</evidence>
<feature type="domain" description="Winged helix DNA-binding" evidence="3">
    <location>
        <begin position="25"/>
        <end position="80"/>
    </location>
</feature>
<dbReference type="RefSeq" id="WP_377469391.1">
    <property type="nucleotide sequence ID" value="NZ_JBHLWN010000027.1"/>
</dbReference>
<dbReference type="EMBL" id="JBHLWN010000027">
    <property type="protein sequence ID" value="MFC0212266.1"/>
    <property type="molecule type" value="Genomic_DNA"/>
</dbReference>
<dbReference type="PANTHER" id="PTHR43252">
    <property type="entry name" value="TRANSCRIPTIONAL REGULATOR YQJI"/>
    <property type="match status" value="1"/>
</dbReference>
<gene>
    <name evidence="4" type="ORF">ACFFK0_07300</name>
</gene>
<reference evidence="4 5" key="1">
    <citation type="submission" date="2024-09" db="EMBL/GenBank/DDBJ databases">
        <authorList>
            <person name="Sun Q."/>
            <person name="Mori K."/>
        </authorList>
    </citation>
    <scope>NUCLEOTIDE SEQUENCE [LARGE SCALE GENOMIC DNA]</scope>
    <source>
        <strain evidence="4 5">CCM 7759</strain>
    </source>
</reference>
<keyword evidence="5" id="KW-1185">Reference proteome</keyword>
<evidence type="ECO:0000259" key="2">
    <source>
        <dbReference type="Pfam" id="PF10400"/>
    </source>
</evidence>
<dbReference type="InterPro" id="IPR027395">
    <property type="entry name" value="WH_DNA-bd_dom"/>
</dbReference>
<sequence length="180" mass="20902">MEYAVLGLLMLRNLTLYELNKSFQQGISLFYSASYGSLQFAVKKLLSSGYIEVEEKLENGRNKKIYSITNSGRELFLDWMRNGEIPATKLEAVALTKLFFLGVMDRIEDKRYILNRILETIRQMEEELKQLDKHLSQLEVPESENGIFHYQLKSLDYGMKAHQFAIAWFEEVLNSLEASS</sequence>
<dbReference type="Pfam" id="PF10400">
    <property type="entry name" value="Vir_act_alpha_C"/>
    <property type="match status" value="1"/>
</dbReference>
<keyword evidence="1" id="KW-0175">Coiled coil</keyword>